<keyword evidence="1" id="KW-0472">Membrane</keyword>
<comment type="caution">
    <text evidence="2">The sequence shown here is derived from an EMBL/GenBank/DDBJ whole genome shotgun (WGS) entry which is preliminary data.</text>
</comment>
<protein>
    <recommendedName>
        <fullName evidence="4">Permease</fullName>
    </recommendedName>
</protein>
<dbReference type="InterPro" id="IPR046547">
    <property type="entry name" value="DUF6803"/>
</dbReference>
<keyword evidence="3" id="KW-1185">Reference proteome</keyword>
<proteinExistence type="predicted"/>
<dbReference type="Proteomes" id="UP000187485">
    <property type="component" value="Unassembled WGS sequence"/>
</dbReference>
<evidence type="ECO:0000313" key="3">
    <source>
        <dbReference type="Proteomes" id="UP000187485"/>
    </source>
</evidence>
<dbReference type="EMBL" id="BDJK01000055">
    <property type="protein sequence ID" value="GAV23571.1"/>
    <property type="molecule type" value="Genomic_DNA"/>
</dbReference>
<keyword evidence="1" id="KW-0812">Transmembrane</keyword>
<reference evidence="3" key="1">
    <citation type="submission" date="2016-12" db="EMBL/GenBank/DDBJ databases">
        <title>Draft Genome Sequences od Carboxydothermus pertinax and islandicus, Hydrogenogenic Carboxydotrophic Bacteria.</title>
        <authorList>
            <person name="Fukuyama Y."/>
            <person name="Ohmae K."/>
            <person name="Yoneda Y."/>
            <person name="Yoshida T."/>
            <person name="Sako Y."/>
        </authorList>
    </citation>
    <scope>NUCLEOTIDE SEQUENCE [LARGE SCALE GENOMIC DNA]</scope>
    <source>
        <strain evidence="3">Ug1</strain>
    </source>
</reference>
<evidence type="ECO:0000256" key="1">
    <source>
        <dbReference type="SAM" id="Phobius"/>
    </source>
</evidence>
<evidence type="ECO:0008006" key="4">
    <source>
        <dbReference type="Google" id="ProtNLM"/>
    </source>
</evidence>
<evidence type="ECO:0000313" key="2">
    <source>
        <dbReference type="EMBL" id="GAV23571.1"/>
    </source>
</evidence>
<sequence>MSMTHYMELLATNQPWNLIVFMAIPVILAETVAITELFILFNRDVSSGLRKLNKFAGIIGGFYFLGVFIYLFFKAVIPLTTGGGWRGIVDIIAVGFYLSGVIPLMGMALLEIGVIYKNKTPEQKMFIHAVFVAVFLAVAHIAMIFGMLNPNLLMISGGKM</sequence>
<organism evidence="2 3">
    <name type="scientific">Carboxydothermus pertinax</name>
    <dbReference type="NCBI Taxonomy" id="870242"/>
    <lineage>
        <taxon>Bacteria</taxon>
        <taxon>Bacillati</taxon>
        <taxon>Bacillota</taxon>
        <taxon>Clostridia</taxon>
        <taxon>Thermoanaerobacterales</taxon>
        <taxon>Thermoanaerobacteraceae</taxon>
        <taxon>Carboxydothermus</taxon>
    </lineage>
</organism>
<name>A0A1L8CXG8_9THEO</name>
<dbReference type="AlphaFoldDB" id="A0A1L8CXG8"/>
<feature type="transmembrane region" description="Helical" evidence="1">
    <location>
        <begin position="16"/>
        <end position="40"/>
    </location>
</feature>
<dbReference type="STRING" id="870242.cpu_20810"/>
<accession>A0A1L8CXG8</accession>
<dbReference type="OrthoDB" id="9795105at2"/>
<feature type="transmembrane region" description="Helical" evidence="1">
    <location>
        <begin position="93"/>
        <end position="114"/>
    </location>
</feature>
<dbReference type="Pfam" id="PF20617">
    <property type="entry name" value="DUF6803"/>
    <property type="match status" value="1"/>
</dbReference>
<feature type="transmembrane region" description="Helical" evidence="1">
    <location>
        <begin position="126"/>
        <end position="148"/>
    </location>
</feature>
<feature type="transmembrane region" description="Helical" evidence="1">
    <location>
        <begin position="52"/>
        <end position="73"/>
    </location>
</feature>
<gene>
    <name evidence="2" type="ORF">cpu_20810</name>
</gene>
<dbReference type="RefSeq" id="WP_075859971.1">
    <property type="nucleotide sequence ID" value="NZ_BDJK01000055.1"/>
</dbReference>
<keyword evidence="1" id="KW-1133">Transmembrane helix</keyword>